<evidence type="ECO:0000256" key="5">
    <source>
        <dbReference type="ARBA" id="ARBA00022801"/>
    </source>
</evidence>
<evidence type="ECO:0000259" key="10">
    <source>
        <dbReference type="Pfam" id="PF18962"/>
    </source>
</evidence>
<keyword evidence="6" id="KW-0862">Zinc</keyword>
<dbReference type="PANTHER" id="PTHR47466:SF1">
    <property type="entry name" value="METALLOPROTEASE MEP1 (AFU_ORTHOLOGUE AFUA_1G07730)-RELATED"/>
    <property type="match status" value="1"/>
</dbReference>
<dbReference type="NCBIfam" id="TIGR04183">
    <property type="entry name" value="Por_Secre_tail"/>
    <property type="match status" value="1"/>
</dbReference>
<dbReference type="GO" id="GO:0046872">
    <property type="term" value="F:metal ion binding"/>
    <property type="evidence" value="ECO:0007669"/>
    <property type="project" value="UniProtKB-KW"/>
</dbReference>
<dbReference type="InterPro" id="IPR026444">
    <property type="entry name" value="Secre_tail"/>
</dbReference>
<evidence type="ECO:0000259" key="9">
    <source>
        <dbReference type="Pfam" id="PF05572"/>
    </source>
</evidence>
<keyword evidence="4" id="KW-0732">Signal</keyword>
<sequence>MLHYFAKIISVGLILLLIESKLISQKSICGSEIKSLIEQKLHIDYLINLQAENLLFPRSPFKIQVVVHNLWHNANDKVSDQRILDQIESLNQDFNGNNGDITLVPEEFKDVVGISSIQFCLANKIIDGKRKLGIIRKRTQIKEFNGNEIYSDSLGGSTPWDQEKFLNIWVVNIGESISGYSSYPWKKDSINDGAVINTNYFGKNSSNNNIFGRVLTHEIGHYLGLLHIWGDGNGCTNDDGINDTPLQDGPYYGCPSYPQKDCSKSEMFMNYMDYVDDPCMYMFTKEQVDLMQKCILNSRLNLIKNSLECNPTNFEKKILKTYFPNPTHDFILFKFSEAAVEILDVNIYNSLGQQIESYSIVINDQFEMDVSKLLPGFYFIKLNREIVKIIKT</sequence>
<dbReference type="Gene3D" id="3.40.390.10">
    <property type="entry name" value="Collagenase (Catalytic Domain)"/>
    <property type="match status" value="1"/>
</dbReference>
<proteinExistence type="inferred from homology"/>
<evidence type="ECO:0000313" key="12">
    <source>
        <dbReference type="Proteomes" id="UP000808349"/>
    </source>
</evidence>
<dbReference type="InterPro" id="IPR008754">
    <property type="entry name" value="Peptidase_M43"/>
</dbReference>
<feature type="domain" description="Peptidase M43 pregnancy-associated plasma-A" evidence="9">
    <location>
        <begin position="159"/>
        <end position="294"/>
    </location>
</feature>
<dbReference type="InterPro" id="IPR024079">
    <property type="entry name" value="MetalloPept_cat_dom_sf"/>
</dbReference>
<reference evidence="11 12" key="1">
    <citation type="submission" date="2020-10" db="EMBL/GenBank/DDBJ databases">
        <title>Connecting structure to function with the recovery of over 1000 high-quality activated sludge metagenome-assembled genomes encoding full-length rRNA genes using long-read sequencing.</title>
        <authorList>
            <person name="Singleton C.M."/>
            <person name="Petriglieri F."/>
            <person name="Kristensen J.M."/>
            <person name="Kirkegaard R.H."/>
            <person name="Michaelsen T.Y."/>
            <person name="Andersen M.H."/>
            <person name="Karst S.M."/>
            <person name="Dueholm M.S."/>
            <person name="Nielsen P.H."/>
            <person name="Albertsen M."/>
        </authorList>
    </citation>
    <scope>NUCLEOTIDE SEQUENCE [LARGE SCALE GENOMIC DNA]</scope>
    <source>
        <strain evidence="11">Ribe_18-Q3-R11-54_BAT3C.373</strain>
    </source>
</reference>
<dbReference type="Proteomes" id="UP000808349">
    <property type="component" value="Unassembled WGS sequence"/>
</dbReference>
<keyword evidence="3" id="KW-0479">Metal-binding</keyword>
<dbReference type="GO" id="GO:0006508">
    <property type="term" value="P:proteolysis"/>
    <property type="evidence" value="ECO:0007669"/>
    <property type="project" value="UniProtKB-KW"/>
</dbReference>
<evidence type="ECO:0000256" key="3">
    <source>
        <dbReference type="ARBA" id="ARBA00022723"/>
    </source>
</evidence>
<name>A0A9D7S839_9BACT</name>
<evidence type="ECO:0000256" key="6">
    <source>
        <dbReference type="ARBA" id="ARBA00022833"/>
    </source>
</evidence>
<keyword evidence="5" id="KW-0378">Hydrolase</keyword>
<comment type="similarity">
    <text evidence="1">Belongs to the peptidase M43B family.</text>
</comment>
<dbReference type="GO" id="GO:0008237">
    <property type="term" value="F:metallopeptidase activity"/>
    <property type="evidence" value="ECO:0007669"/>
    <property type="project" value="UniProtKB-KW"/>
</dbReference>
<gene>
    <name evidence="11" type="ORF">IPO85_09300</name>
</gene>
<feature type="domain" description="Secretion system C-terminal sorting" evidence="10">
    <location>
        <begin position="323"/>
        <end position="388"/>
    </location>
</feature>
<dbReference type="PANTHER" id="PTHR47466">
    <property type="match status" value="1"/>
</dbReference>
<comment type="caution">
    <text evidence="11">The sequence shown here is derived from an EMBL/GenBank/DDBJ whole genome shotgun (WGS) entry which is preliminary data.</text>
</comment>
<dbReference type="Pfam" id="PF05572">
    <property type="entry name" value="Peptidase_M43"/>
    <property type="match status" value="1"/>
</dbReference>
<evidence type="ECO:0000256" key="8">
    <source>
        <dbReference type="ARBA" id="ARBA00023157"/>
    </source>
</evidence>
<evidence type="ECO:0000256" key="4">
    <source>
        <dbReference type="ARBA" id="ARBA00022729"/>
    </source>
</evidence>
<dbReference type="EMBL" id="JADKFW010000005">
    <property type="protein sequence ID" value="MBK9717692.1"/>
    <property type="molecule type" value="Genomic_DNA"/>
</dbReference>
<evidence type="ECO:0000256" key="2">
    <source>
        <dbReference type="ARBA" id="ARBA00022670"/>
    </source>
</evidence>
<accession>A0A9D7S839</accession>
<protein>
    <submittedName>
        <fullName evidence="11">T9SS type A sorting domain-containing protein</fullName>
    </submittedName>
</protein>
<dbReference type="CDD" id="cd04275">
    <property type="entry name" value="ZnMc_pappalysin_like"/>
    <property type="match status" value="1"/>
</dbReference>
<keyword evidence="2" id="KW-0645">Protease</keyword>
<keyword evidence="8" id="KW-1015">Disulfide bond</keyword>
<evidence type="ECO:0000313" key="11">
    <source>
        <dbReference type="EMBL" id="MBK9717692.1"/>
    </source>
</evidence>
<dbReference type="SUPFAM" id="SSF55486">
    <property type="entry name" value="Metalloproteases ('zincins'), catalytic domain"/>
    <property type="match status" value="1"/>
</dbReference>
<keyword evidence="7" id="KW-0482">Metalloprotease</keyword>
<evidence type="ECO:0000256" key="1">
    <source>
        <dbReference type="ARBA" id="ARBA00008721"/>
    </source>
</evidence>
<dbReference type="AlphaFoldDB" id="A0A9D7S839"/>
<organism evidence="11 12">
    <name type="scientific">Candidatus Defluviibacterium haderslevense</name>
    <dbReference type="NCBI Taxonomy" id="2981993"/>
    <lineage>
        <taxon>Bacteria</taxon>
        <taxon>Pseudomonadati</taxon>
        <taxon>Bacteroidota</taxon>
        <taxon>Saprospiria</taxon>
        <taxon>Saprospirales</taxon>
        <taxon>Saprospiraceae</taxon>
        <taxon>Candidatus Defluviibacterium</taxon>
    </lineage>
</organism>
<dbReference type="Pfam" id="PF18962">
    <property type="entry name" value="Por_Secre_tail"/>
    <property type="match status" value="1"/>
</dbReference>
<evidence type="ECO:0000256" key="7">
    <source>
        <dbReference type="ARBA" id="ARBA00023049"/>
    </source>
</evidence>